<dbReference type="AlphaFoldDB" id="A0A645HWN7"/>
<gene>
    <name evidence="1" type="ORF">SDC9_191021</name>
</gene>
<comment type="caution">
    <text evidence="1">The sequence shown here is derived from an EMBL/GenBank/DDBJ whole genome shotgun (WGS) entry which is preliminary data.</text>
</comment>
<dbReference type="EMBL" id="VSSQ01101878">
    <property type="protein sequence ID" value="MPN43461.1"/>
    <property type="molecule type" value="Genomic_DNA"/>
</dbReference>
<organism evidence="1">
    <name type="scientific">bioreactor metagenome</name>
    <dbReference type="NCBI Taxonomy" id="1076179"/>
    <lineage>
        <taxon>unclassified sequences</taxon>
        <taxon>metagenomes</taxon>
        <taxon>ecological metagenomes</taxon>
    </lineage>
</organism>
<name>A0A645HWN7_9ZZZZ</name>
<proteinExistence type="predicted"/>
<reference evidence="1" key="1">
    <citation type="submission" date="2019-08" db="EMBL/GenBank/DDBJ databases">
        <authorList>
            <person name="Kucharzyk K."/>
            <person name="Murdoch R.W."/>
            <person name="Higgins S."/>
            <person name="Loffler F."/>
        </authorList>
    </citation>
    <scope>NUCLEOTIDE SEQUENCE</scope>
</reference>
<evidence type="ECO:0000313" key="1">
    <source>
        <dbReference type="EMBL" id="MPN43461.1"/>
    </source>
</evidence>
<accession>A0A645HWN7</accession>
<protein>
    <submittedName>
        <fullName evidence="1">Uncharacterized protein</fullName>
    </submittedName>
</protein>
<sequence>MHQRCFRINIQKSCDVDHGKQHIADFVFQVFPVVYGNGLLHFADLFKKLVPHIGYIVKVKAYFSRFLLNFITADQSRQIGGDPF</sequence>